<accession>A0A8J8M8H1</accession>
<dbReference type="InterPro" id="IPR052926">
    <property type="entry name" value="Metallo-beta-lactamase_dom"/>
</dbReference>
<dbReference type="SMART" id="SM00849">
    <property type="entry name" value="Lactamase_B"/>
    <property type="match status" value="1"/>
</dbReference>
<dbReference type="PANTHER" id="PTHR13754">
    <property type="entry name" value="METALLO-BETA-LACTAMASE SUPERFAMILY PROTEIN"/>
    <property type="match status" value="1"/>
</dbReference>
<sequence>MKLTITTLIENSKGEHLGLLNEHGISFLIEVNNKKILFDTGQSGDFIKNASTLGKDLKDIDMVVLSHGHYDHTGGFRRFVETVTSDFKLYFHKNAFRKKYSFDNTHYKFLGNSFDKEFLEDNNVESHLVDEDILEIDKGIYIISNFERVTSFEKNNPRFYLVNNDEHVLDDFNDEIMLAIDTPDGLVVILGCSHPGVINMLKTLIKRTGKSINTIIGGTHLVRADEDRIRQTIENFKAMDIKKFGISHCTGENAMNQLKLEFGDKYFHNTTGTVLYFDK</sequence>
<dbReference type="InterPro" id="IPR036866">
    <property type="entry name" value="RibonucZ/Hydroxyglut_hydro"/>
</dbReference>
<dbReference type="Proteomes" id="UP000677305">
    <property type="component" value="Chromosome"/>
</dbReference>
<evidence type="ECO:0000259" key="1">
    <source>
        <dbReference type="SMART" id="SM00849"/>
    </source>
</evidence>
<dbReference type="KEGG" id="vgu:HYG85_04750"/>
<feature type="domain" description="Metallo-beta-lactamase" evidence="1">
    <location>
        <begin position="23"/>
        <end position="220"/>
    </location>
</feature>
<name>A0A8J8M8H1_9FIRM</name>
<proteinExistence type="predicted"/>
<dbReference type="EMBL" id="CP058561">
    <property type="protein sequence ID" value="QUH28261.1"/>
    <property type="molecule type" value="Genomic_DNA"/>
</dbReference>
<organism evidence="2 3">
    <name type="scientific">Vallitalea guaymasensis</name>
    <dbReference type="NCBI Taxonomy" id="1185412"/>
    <lineage>
        <taxon>Bacteria</taxon>
        <taxon>Bacillati</taxon>
        <taxon>Bacillota</taxon>
        <taxon>Clostridia</taxon>
        <taxon>Lachnospirales</taxon>
        <taxon>Vallitaleaceae</taxon>
        <taxon>Vallitalea</taxon>
    </lineage>
</organism>
<dbReference type="PANTHER" id="PTHR13754:SF13">
    <property type="entry name" value="METALLO-BETA-LACTAMASE SUPERFAMILY PROTEIN (AFU_ORTHOLOGUE AFUA_3G07630)"/>
    <property type="match status" value="1"/>
</dbReference>
<dbReference type="InterPro" id="IPR041712">
    <property type="entry name" value="DHPS-like_MBL-fold"/>
</dbReference>
<dbReference type="Pfam" id="PF00753">
    <property type="entry name" value="Lactamase_B"/>
    <property type="match status" value="1"/>
</dbReference>
<dbReference type="SUPFAM" id="SSF56281">
    <property type="entry name" value="Metallo-hydrolase/oxidoreductase"/>
    <property type="match status" value="1"/>
</dbReference>
<protein>
    <submittedName>
        <fullName evidence="2">MBL fold metallo-hydrolase</fullName>
    </submittedName>
</protein>
<dbReference type="Gene3D" id="3.60.15.10">
    <property type="entry name" value="Ribonuclease Z/Hydroxyacylglutathione hydrolase-like"/>
    <property type="match status" value="1"/>
</dbReference>
<dbReference type="CDD" id="cd07713">
    <property type="entry name" value="DHPS-like_MBL-fold"/>
    <property type="match status" value="1"/>
</dbReference>
<dbReference type="GO" id="GO:0016740">
    <property type="term" value="F:transferase activity"/>
    <property type="evidence" value="ECO:0007669"/>
    <property type="project" value="TreeGrafter"/>
</dbReference>
<evidence type="ECO:0000313" key="3">
    <source>
        <dbReference type="Proteomes" id="UP000677305"/>
    </source>
</evidence>
<reference evidence="2 3" key="1">
    <citation type="submission" date="2020-07" db="EMBL/GenBank/DDBJ databases">
        <title>Vallitalea guaymasensis genome.</title>
        <authorList>
            <person name="Postec A."/>
        </authorList>
    </citation>
    <scope>NUCLEOTIDE SEQUENCE [LARGE SCALE GENOMIC DNA]</scope>
    <source>
        <strain evidence="2 3">Ra1766G1</strain>
    </source>
</reference>
<gene>
    <name evidence="2" type="ORF">HYG85_04750</name>
</gene>
<keyword evidence="3" id="KW-1185">Reference proteome</keyword>
<dbReference type="AlphaFoldDB" id="A0A8J8M8H1"/>
<evidence type="ECO:0000313" key="2">
    <source>
        <dbReference type="EMBL" id="QUH28261.1"/>
    </source>
</evidence>
<dbReference type="InterPro" id="IPR001279">
    <property type="entry name" value="Metallo-B-lactamas"/>
</dbReference>
<dbReference type="RefSeq" id="WP_212692514.1">
    <property type="nucleotide sequence ID" value="NZ_CP058561.1"/>
</dbReference>